<evidence type="ECO:0000256" key="7">
    <source>
        <dbReference type="ARBA" id="ARBA00023010"/>
    </source>
</evidence>
<dbReference type="Gene3D" id="3.30.70.3220">
    <property type="match status" value="1"/>
</dbReference>
<keyword evidence="6 9" id="KW-1133">Transmembrane helix</keyword>
<keyword evidence="8 9" id="KW-0472">Membrane</keyword>
<feature type="transmembrane region" description="Helical" evidence="9">
    <location>
        <begin position="373"/>
        <end position="392"/>
    </location>
</feature>
<evidence type="ECO:0000256" key="8">
    <source>
        <dbReference type="ARBA" id="ARBA00023136"/>
    </source>
</evidence>
<evidence type="ECO:0000313" key="13">
    <source>
        <dbReference type="Proteomes" id="UP000619545"/>
    </source>
</evidence>
<feature type="transmembrane region" description="Helical" evidence="9">
    <location>
        <begin position="303"/>
        <end position="323"/>
    </location>
</feature>
<dbReference type="InterPro" id="IPR022646">
    <property type="entry name" value="SecD/SecF_CS"/>
</dbReference>
<sequence>MSGLGWMKENWRLLVITAVWIVAATSLAVKGVNLGLELKGGTMVIAKTDHPVSKKEMDQTVTVLESRLSTFGFKGIKIQPVGRDHIIVMLPGTPPKEAVELITKPGRFEAKYKGKTVITGQDIESVESPRIERVEGGYQWSVPFRLTAEGARKFAEVAKNAPGQPIDMYLDNKKVSSPRISEDLAMAAASGHMEREIEIVGGAKTKEQAEREAKEIMAVLRSGQLPAKLVPEGVYSVSATLGQNFLKMAMIAGAIAFAAVSVIIALRYRDIRISGPILFTGSSEVVFLIGLASLTGFTIDLPALAGIILSIGSGVDDLIVITDEIVRGERRKEEVTLRQRIKRAFSVVLASFATLAAAMAVLFVAGMGLLKGFAIMTIAGAFYGVVITRPVYADLLKKILGTE</sequence>
<evidence type="ECO:0000256" key="5">
    <source>
        <dbReference type="ARBA" id="ARBA00022927"/>
    </source>
</evidence>
<keyword evidence="7 9" id="KW-0811">Translocation</keyword>
<evidence type="ECO:0000256" key="1">
    <source>
        <dbReference type="ARBA" id="ARBA00004651"/>
    </source>
</evidence>
<comment type="function">
    <text evidence="9">Involved in protein export.</text>
</comment>
<dbReference type="SMR" id="A0A832WLX0"/>
<dbReference type="AlphaFoldDB" id="A0A832WLX0"/>
<gene>
    <name evidence="9" type="primary">secD</name>
    <name evidence="12" type="ORF">HA336_00195</name>
</gene>
<protein>
    <recommendedName>
        <fullName evidence="9">Protein-export membrane protein SecD</fullName>
    </recommendedName>
</protein>
<feature type="transmembrane region" description="Helical" evidence="9">
    <location>
        <begin position="344"/>
        <end position="367"/>
    </location>
</feature>
<accession>A0A832WLX0</accession>
<feature type="domain" description="SecDF P1 head subdomain" evidence="11">
    <location>
        <begin position="112"/>
        <end position="227"/>
    </location>
</feature>
<dbReference type="NCBIfam" id="NF006218">
    <property type="entry name" value="PRK08343.1-4"/>
    <property type="match status" value="1"/>
</dbReference>
<evidence type="ECO:0000256" key="9">
    <source>
        <dbReference type="HAMAP-Rule" id="MF_01463"/>
    </source>
</evidence>
<keyword evidence="3 9" id="KW-1003">Cell membrane</keyword>
<evidence type="ECO:0000256" key="3">
    <source>
        <dbReference type="ARBA" id="ARBA00022475"/>
    </source>
</evidence>
<evidence type="ECO:0000259" key="10">
    <source>
        <dbReference type="Pfam" id="PF02355"/>
    </source>
</evidence>
<comment type="subcellular location">
    <subcellularLocation>
        <location evidence="1 9">Cell membrane</location>
        <topology evidence="1 9">Multi-pass membrane protein</topology>
    </subcellularLocation>
</comment>
<dbReference type="InterPro" id="IPR022813">
    <property type="entry name" value="SecD/SecF_arch_bac"/>
</dbReference>
<dbReference type="Pfam" id="PF07549">
    <property type="entry name" value="Sec_GG"/>
    <property type="match status" value="1"/>
</dbReference>
<evidence type="ECO:0000256" key="4">
    <source>
        <dbReference type="ARBA" id="ARBA00022692"/>
    </source>
</evidence>
<dbReference type="HAMAP" id="MF_01463_A">
    <property type="entry name" value="SecD_A"/>
    <property type="match status" value="1"/>
</dbReference>
<dbReference type="Pfam" id="PF22599">
    <property type="entry name" value="SecDF_P1_head"/>
    <property type="match status" value="1"/>
</dbReference>
<comment type="caution">
    <text evidence="12">The sequence shown here is derived from an EMBL/GenBank/DDBJ whole genome shotgun (WGS) entry which is preliminary data.</text>
</comment>
<comment type="similarity">
    <text evidence="9">Belongs to the SecD/SecF family. SecD subfamily.</text>
</comment>
<dbReference type="Proteomes" id="UP000619545">
    <property type="component" value="Unassembled WGS sequence"/>
</dbReference>
<comment type="subunit">
    <text evidence="9">Part of the protein translocation apparatus. Forms a complex with SecF.</text>
</comment>
<comment type="caution">
    <text evidence="9">Lacks conserved residue(s) required for the propagation of feature annotation.</text>
</comment>
<dbReference type="GeneID" id="1477110"/>
<feature type="transmembrane region" description="Helical" evidence="9">
    <location>
        <begin position="245"/>
        <end position="266"/>
    </location>
</feature>
<dbReference type="PANTHER" id="PTHR30081:SF1">
    <property type="entry name" value="PROTEIN TRANSLOCASE SUBUNIT SECD"/>
    <property type="match status" value="1"/>
</dbReference>
<evidence type="ECO:0000256" key="6">
    <source>
        <dbReference type="ARBA" id="ARBA00022989"/>
    </source>
</evidence>
<dbReference type="OMA" id="QTKSLYF"/>
<feature type="transmembrane region" description="Helical" evidence="9">
    <location>
        <begin position="278"/>
        <end position="297"/>
    </location>
</feature>
<organism evidence="12 13">
    <name type="scientific">Methanopyrus kandleri</name>
    <dbReference type="NCBI Taxonomy" id="2320"/>
    <lineage>
        <taxon>Archaea</taxon>
        <taxon>Methanobacteriati</taxon>
        <taxon>Methanobacteriota</taxon>
        <taxon>Methanomada group</taxon>
        <taxon>Methanopyri</taxon>
        <taxon>Methanopyrales</taxon>
        <taxon>Methanopyraceae</taxon>
        <taxon>Methanopyrus</taxon>
    </lineage>
</organism>
<dbReference type="Gene3D" id="1.20.1640.10">
    <property type="entry name" value="Multidrug efflux transporter AcrB transmembrane domain"/>
    <property type="match status" value="1"/>
</dbReference>
<dbReference type="GO" id="GO:0065002">
    <property type="term" value="P:intracellular protein transmembrane transport"/>
    <property type="evidence" value="ECO:0007669"/>
    <property type="project" value="UniProtKB-UniRule"/>
</dbReference>
<dbReference type="GO" id="GO:0006605">
    <property type="term" value="P:protein targeting"/>
    <property type="evidence" value="ECO:0007669"/>
    <property type="project" value="UniProtKB-UniRule"/>
</dbReference>
<dbReference type="InterPro" id="IPR048634">
    <property type="entry name" value="SecD_SecF_C"/>
</dbReference>
<dbReference type="SUPFAM" id="SSF82866">
    <property type="entry name" value="Multidrug efflux transporter AcrB transmembrane domain"/>
    <property type="match status" value="1"/>
</dbReference>
<dbReference type="RefSeq" id="WP_011019377.1">
    <property type="nucleotide sequence ID" value="NZ_DUJS01000001.1"/>
</dbReference>
<evidence type="ECO:0000313" key="12">
    <source>
        <dbReference type="EMBL" id="HII69637.1"/>
    </source>
</evidence>
<name>A0A832WLX0_9EURY</name>
<proteinExistence type="inferred from homology"/>
<keyword evidence="5 9" id="KW-0653">Protein transport</keyword>
<keyword evidence="4 9" id="KW-0812">Transmembrane</keyword>
<dbReference type="InterPro" id="IPR054384">
    <property type="entry name" value="SecDF_P1_head"/>
</dbReference>
<reference evidence="12" key="1">
    <citation type="journal article" date="2020" name="bioRxiv">
        <title>A rank-normalized archaeal taxonomy based on genome phylogeny resolves widespread incomplete and uneven classifications.</title>
        <authorList>
            <person name="Rinke C."/>
            <person name="Chuvochina M."/>
            <person name="Mussig A.J."/>
            <person name="Chaumeil P.-A."/>
            <person name="Waite D.W."/>
            <person name="Whitman W.B."/>
            <person name="Parks D.H."/>
            <person name="Hugenholtz P."/>
        </authorList>
    </citation>
    <scope>NUCLEOTIDE SEQUENCE</scope>
    <source>
        <strain evidence="12">UBA8853</strain>
    </source>
</reference>
<keyword evidence="2 9" id="KW-0813">Transport</keyword>
<dbReference type="Pfam" id="PF02355">
    <property type="entry name" value="SecD_SecF_C"/>
    <property type="match status" value="1"/>
</dbReference>
<evidence type="ECO:0000259" key="11">
    <source>
        <dbReference type="Pfam" id="PF22599"/>
    </source>
</evidence>
<dbReference type="InterPro" id="IPR024912">
    <property type="entry name" value="SecD_arc"/>
</dbReference>
<dbReference type="EMBL" id="DUJS01000001">
    <property type="protein sequence ID" value="HII69637.1"/>
    <property type="molecule type" value="Genomic_DNA"/>
</dbReference>
<dbReference type="GO" id="GO:0005886">
    <property type="term" value="C:plasma membrane"/>
    <property type="evidence" value="ECO:0007669"/>
    <property type="project" value="UniProtKB-SubCell"/>
</dbReference>
<dbReference type="PANTHER" id="PTHR30081">
    <property type="entry name" value="PROTEIN-EXPORT MEMBRANE PROTEIN SEC"/>
    <property type="match status" value="1"/>
</dbReference>
<evidence type="ECO:0000256" key="2">
    <source>
        <dbReference type="ARBA" id="ARBA00022448"/>
    </source>
</evidence>
<feature type="domain" description="Protein export membrane protein SecD/SecF C-terminal" evidence="10">
    <location>
        <begin position="234"/>
        <end position="388"/>
    </location>
</feature>